<sequence length="237" mass="26871">MKGKFFGIGVGPGDPELITLKGYRLLRHVDVVMVPKARKDQSSVALKVIEQYLRSEQEVVELVLPMTRDRETLETYWQEAAKDILNFLQQGKNVAFVTLGDPATYSTYSYVMKKLQEIDPSIEIETVPGITSYSAAASRLNLPLAEGEEKIAIVPLLHHPEELELLTAHFENLVLLKVSSHYRELVDYLERKHLLDKAVLVSRCGHPGEQIERNLRKALDRKPDYLSLILIKQEGPV</sequence>
<dbReference type="GO" id="GO:0030788">
    <property type="term" value="F:precorrin-2 C20-methyltransferase activity"/>
    <property type="evidence" value="ECO:0007669"/>
    <property type="project" value="InterPro"/>
</dbReference>
<comment type="similarity">
    <text evidence="2 7">Belongs to the precorrin methyltransferase family.</text>
</comment>
<evidence type="ECO:0000256" key="7">
    <source>
        <dbReference type="PIRNR" id="PIRNR036427"/>
    </source>
</evidence>
<dbReference type="CDD" id="cd11645">
    <property type="entry name" value="Precorrin_2_C20_MT"/>
    <property type="match status" value="1"/>
</dbReference>
<dbReference type="EMBL" id="BDGJ01000018">
    <property type="protein sequence ID" value="GAW91526.1"/>
    <property type="molecule type" value="Genomic_DNA"/>
</dbReference>
<keyword evidence="6" id="KW-0949">S-adenosyl-L-methionine</keyword>
<proteinExistence type="inferred from homology"/>
<dbReference type="Pfam" id="PF00590">
    <property type="entry name" value="TP_methylase"/>
    <property type="match status" value="1"/>
</dbReference>
<dbReference type="UniPathway" id="UPA00148"/>
<evidence type="ECO:0000256" key="6">
    <source>
        <dbReference type="ARBA" id="ARBA00022691"/>
    </source>
</evidence>
<keyword evidence="3" id="KW-0169">Cobalamin biosynthesis</keyword>
<accession>A0A1Z5HPR6</accession>
<evidence type="ECO:0000256" key="3">
    <source>
        <dbReference type="ARBA" id="ARBA00022573"/>
    </source>
</evidence>
<dbReference type="NCBIfam" id="TIGR01467">
    <property type="entry name" value="cobI_cbiL"/>
    <property type="match status" value="1"/>
</dbReference>
<gene>
    <name evidence="9" type="ORF">KKC1_06870</name>
</gene>
<dbReference type="Gene3D" id="3.30.950.10">
    <property type="entry name" value="Methyltransferase, Cobalt-precorrin-4 Transmethylase, Domain 2"/>
    <property type="match status" value="1"/>
</dbReference>
<evidence type="ECO:0000313" key="10">
    <source>
        <dbReference type="Proteomes" id="UP000197032"/>
    </source>
</evidence>
<organism evidence="9 10">
    <name type="scientific">Calderihabitans maritimus</name>
    <dbReference type="NCBI Taxonomy" id="1246530"/>
    <lineage>
        <taxon>Bacteria</taxon>
        <taxon>Bacillati</taxon>
        <taxon>Bacillota</taxon>
        <taxon>Clostridia</taxon>
        <taxon>Neomoorellales</taxon>
        <taxon>Calderihabitantaceae</taxon>
        <taxon>Calderihabitans</taxon>
    </lineage>
</organism>
<dbReference type="PANTHER" id="PTHR43467:SF2">
    <property type="entry name" value="COBALT-PRECORRIN-2 C(20)-METHYLTRANSFERASE"/>
    <property type="match status" value="1"/>
</dbReference>
<evidence type="ECO:0000256" key="4">
    <source>
        <dbReference type="ARBA" id="ARBA00022603"/>
    </source>
</evidence>
<keyword evidence="5 9" id="KW-0808">Transferase</keyword>
<dbReference type="GO" id="GO:0032259">
    <property type="term" value="P:methylation"/>
    <property type="evidence" value="ECO:0007669"/>
    <property type="project" value="UniProtKB-KW"/>
</dbReference>
<dbReference type="InterPro" id="IPR014777">
    <property type="entry name" value="4pyrrole_Mease_sub1"/>
</dbReference>
<dbReference type="InterPro" id="IPR014776">
    <property type="entry name" value="4pyrrole_Mease_sub2"/>
</dbReference>
<dbReference type="InterPro" id="IPR000878">
    <property type="entry name" value="4pyrrol_Mease"/>
</dbReference>
<dbReference type="PANTHER" id="PTHR43467">
    <property type="entry name" value="COBALT-PRECORRIN-2 C(20)-METHYLTRANSFERASE"/>
    <property type="match status" value="1"/>
</dbReference>
<feature type="domain" description="Tetrapyrrole methylase" evidence="8">
    <location>
        <begin position="4"/>
        <end position="217"/>
    </location>
</feature>
<evidence type="ECO:0000256" key="1">
    <source>
        <dbReference type="ARBA" id="ARBA00004953"/>
    </source>
</evidence>
<dbReference type="InterPro" id="IPR035996">
    <property type="entry name" value="4pyrrol_Methylase_sf"/>
</dbReference>
<evidence type="ECO:0000256" key="5">
    <source>
        <dbReference type="ARBA" id="ARBA00022679"/>
    </source>
</evidence>
<protein>
    <submittedName>
        <fullName evidence="9">Cobalt-factor II C20-methyltransferase/precorrin-2 C20-methyltransferase</fullName>
    </submittedName>
</protein>
<dbReference type="GO" id="GO:0009236">
    <property type="term" value="P:cobalamin biosynthetic process"/>
    <property type="evidence" value="ECO:0007669"/>
    <property type="project" value="UniProtKB-UniRule"/>
</dbReference>
<dbReference type="InterPro" id="IPR012382">
    <property type="entry name" value="CobI/CbiL"/>
</dbReference>
<evidence type="ECO:0000259" key="8">
    <source>
        <dbReference type="Pfam" id="PF00590"/>
    </source>
</evidence>
<dbReference type="Proteomes" id="UP000197032">
    <property type="component" value="Unassembled WGS sequence"/>
</dbReference>
<dbReference type="PIRSF" id="PIRSF036427">
    <property type="entry name" value="Precrrn-2_mtase"/>
    <property type="match status" value="1"/>
</dbReference>
<dbReference type="AlphaFoldDB" id="A0A1Z5HPR6"/>
<evidence type="ECO:0000256" key="2">
    <source>
        <dbReference type="ARBA" id="ARBA00005879"/>
    </source>
</evidence>
<keyword evidence="4 9" id="KW-0489">Methyltransferase</keyword>
<evidence type="ECO:0000313" key="9">
    <source>
        <dbReference type="EMBL" id="GAW91526.1"/>
    </source>
</evidence>
<dbReference type="SUPFAM" id="SSF53790">
    <property type="entry name" value="Tetrapyrrole methylase"/>
    <property type="match status" value="1"/>
</dbReference>
<comment type="caution">
    <text evidence="9">The sequence shown here is derived from an EMBL/GenBank/DDBJ whole genome shotgun (WGS) entry which is preliminary data.</text>
</comment>
<dbReference type="InterPro" id="IPR006364">
    <property type="entry name" value="CobI/CbiL/CobIJ_dom"/>
</dbReference>
<comment type="pathway">
    <text evidence="1">Cofactor biosynthesis; adenosylcobalamin biosynthesis.</text>
</comment>
<dbReference type="OrthoDB" id="9804789at2"/>
<keyword evidence="10" id="KW-1185">Reference proteome</keyword>
<reference evidence="10" key="1">
    <citation type="journal article" date="2017" name="Appl. Environ. Microbiol.">
        <title>Genomic analysis of Calderihabitans maritimus KKC1, a thermophilic hydrogenogenic carboxydotrophic bacterium isolated from marine sediment.</title>
        <authorList>
            <person name="Omae K."/>
            <person name="Yoneda Y."/>
            <person name="Fukuyama Y."/>
            <person name="Yoshida T."/>
            <person name="Sako Y."/>
        </authorList>
    </citation>
    <scope>NUCLEOTIDE SEQUENCE [LARGE SCALE GENOMIC DNA]</scope>
    <source>
        <strain evidence="10">KKC1</strain>
    </source>
</reference>
<dbReference type="RefSeq" id="WP_088553043.1">
    <property type="nucleotide sequence ID" value="NZ_BDGJ01000018.1"/>
</dbReference>
<dbReference type="Gene3D" id="3.40.1010.10">
    <property type="entry name" value="Cobalt-precorrin-4 Transmethylase, Domain 1"/>
    <property type="match status" value="1"/>
</dbReference>
<name>A0A1Z5HPR6_9FIRM</name>